<keyword evidence="2" id="KW-1185">Reference proteome</keyword>
<dbReference type="AlphaFoldDB" id="A0A6J4GJD8"/>
<dbReference type="Gene3D" id="1.10.10.10">
    <property type="entry name" value="Winged helix-like DNA-binding domain superfamily/Winged helix DNA-binding domain"/>
    <property type="match status" value="1"/>
</dbReference>
<reference evidence="1 2" key="1">
    <citation type="submission" date="2020-02" db="EMBL/GenBank/DDBJ databases">
        <authorList>
            <person name="Criscuolo A."/>
        </authorList>
    </citation>
    <scope>NUCLEOTIDE SEQUENCE [LARGE SCALE GENOMIC DNA]</scope>
    <source>
        <strain evidence="1">CIP105534</strain>
    </source>
</reference>
<accession>A0A6J4GJD8</accession>
<sequence>MVKPNYICNIFYYSMISGKFAITIHILTLLTKYPNDYLSSEYIAGSINLNPVLVRKEIANLKANHIVESKEGKNGGTKLAVDPSKITLKEIFEMTFESINLGYAKNTPNPDCPVGKKINQNLANLYSDMNQKVSAQLQEISLEDFSNQF</sequence>
<dbReference type="PANTHER" id="PTHR33221:SF15">
    <property type="entry name" value="HTH-TYPE TRANSCRIPTIONAL REGULATOR YWGB-RELATED"/>
    <property type="match status" value="1"/>
</dbReference>
<dbReference type="InterPro" id="IPR000944">
    <property type="entry name" value="Tscrpt_reg_Rrf2"/>
</dbReference>
<dbReference type="PROSITE" id="PS51197">
    <property type="entry name" value="HTH_RRF2_2"/>
    <property type="match status" value="1"/>
</dbReference>
<protein>
    <submittedName>
        <fullName evidence="1">HTH-type transcriptional regulator YwnA</fullName>
    </submittedName>
</protein>
<dbReference type="InterPro" id="IPR036390">
    <property type="entry name" value="WH_DNA-bd_sf"/>
</dbReference>
<dbReference type="InterPro" id="IPR036388">
    <property type="entry name" value="WH-like_DNA-bd_sf"/>
</dbReference>
<dbReference type="Proteomes" id="UP000479938">
    <property type="component" value="Unassembled WGS sequence"/>
</dbReference>
<evidence type="ECO:0000313" key="2">
    <source>
        <dbReference type="Proteomes" id="UP000479938"/>
    </source>
</evidence>
<gene>
    <name evidence="1" type="primary">ywnA</name>
    <name evidence="1" type="ORF">FLA105534_01989</name>
</gene>
<dbReference type="Pfam" id="PF02082">
    <property type="entry name" value="Rrf2"/>
    <property type="match status" value="1"/>
</dbReference>
<organism evidence="1 2">
    <name type="scientific">Flavobacterium bizetiae</name>
    <dbReference type="NCBI Taxonomy" id="2704140"/>
    <lineage>
        <taxon>Bacteria</taxon>
        <taxon>Pseudomonadati</taxon>
        <taxon>Bacteroidota</taxon>
        <taxon>Flavobacteriia</taxon>
        <taxon>Flavobacteriales</taxon>
        <taxon>Flavobacteriaceae</taxon>
        <taxon>Flavobacterium</taxon>
    </lineage>
</organism>
<dbReference type="EMBL" id="CADCSU010000083">
    <property type="protein sequence ID" value="CAA9198170.1"/>
    <property type="molecule type" value="Genomic_DNA"/>
</dbReference>
<dbReference type="SUPFAM" id="SSF46785">
    <property type="entry name" value="Winged helix' DNA-binding domain"/>
    <property type="match status" value="1"/>
</dbReference>
<proteinExistence type="predicted"/>
<name>A0A6J4GJD8_9FLAO</name>
<evidence type="ECO:0000313" key="1">
    <source>
        <dbReference type="EMBL" id="CAA9198170.1"/>
    </source>
</evidence>
<dbReference type="GO" id="GO:0003700">
    <property type="term" value="F:DNA-binding transcription factor activity"/>
    <property type="evidence" value="ECO:0007669"/>
    <property type="project" value="TreeGrafter"/>
</dbReference>
<dbReference type="PANTHER" id="PTHR33221">
    <property type="entry name" value="WINGED HELIX-TURN-HELIX TRANSCRIPTIONAL REGULATOR, RRF2 FAMILY"/>
    <property type="match status" value="1"/>
</dbReference>
<dbReference type="GO" id="GO:0005829">
    <property type="term" value="C:cytosol"/>
    <property type="evidence" value="ECO:0007669"/>
    <property type="project" value="TreeGrafter"/>
</dbReference>